<accession>A0A4V3DEK9</accession>
<feature type="region of interest" description="Disordered" evidence="1">
    <location>
        <begin position="72"/>
        <end position="114"/>
    </location>
</feature>
<sequence length="176" mass="18014">MAEIGRLLFLPPPAVPGRAGTIQPGGSQPAQISPNRYPANQSPAAGGIGAAEGAADRQENARAKAFRFRVYDGGRPDESLSGNAGVPARDAAANRAAGAEARRESAAAGESRRVPADAVTASGFSAPFLAQLIAQEQLRPGLYDPPLQQADRAYRQAGGEPALADGSGAARFRLAV</sequence>
<dbReference type="EMBL" id="SNYW01000008">
    <property type="protein sequence ID" value="TDQ82088.1"/>
    <property type="molecule type" value="Genomic_DNA"/>
</dbReference>
<feature type="region of interest" description="Disordered" evidence="1">
    <location>
        <begin position="1"/>
        <end position="59"/>
    </location>
</feature>
<dbReference type="Proteomes" id="UP000295783">
    <property type="component" value="Unassembled WGS sequence"/>
</dbReference>
<comment type="caution">
    <text evidence="2">The sequence shown here is derived from an EMBL/GenBank/DDBJ whole genome shotgun (WGS) entry which is preliminary data.</text>
</comment>
<evidence type="ECO:0000256" key="1">
    <source>
        <dbReference type="SAM" id="MobiDB-lite"/>
    </source>
</evidence>
<evidence type="ECO:0000313" key="3">
    <source>
        <dbReference type="Proteomes" id="UP000295783"/>
    </source>
</evidence>
<dbReference type="OrthoDB" id="9841140at2"/>
<feature type="compositionally biased region" description="Polar residues" evidence="1">
    <location>
        <begin position="24"/>
        <end position="43"/>
    </location>
</feature>
<name>A0A4V3DEK9_9PROT</name>
<gene>
    <name evidence="2" type="ORF">A8950_1908</name>
</gene>
<feature type="compositionally biased region" description="Low complexity" evidence="1">
    <location>
        <begin position="88"/>
        <end position="99"/>
    </location>
</feature>
<keyword evidence="3" id="KW-1185">Reference proteome</keyword>
<protein>
    <submittedName>
        <fullName evidence="2">Uncharacterized protein</fullName>
    </submittedName>
</protein>
<feature type="compositionally biased region" description="Basic and acidic residues" evidence="1">
    <location>
        <begin position="100"/>
        <end position="114"/>
    </location>
</feature>
<dbReference type="AlphaFoldDB" id="A0A4V3DEK9"/>
<organism evidence="2 3">
    <name type="scientific">Dongia mobilis</name>
    <dbReference type="NCBI Taxonomy" id="578943"/>
    <lineage>
        <taxon>Bacteria</taxon>
        <taxon>Pseudomonadati</taxon>
        <taxon>Pseudomonadota</taxon>
        <taxon>Alphaproteobacteria</taxon>
        <taxon>Rhodospirillales</taxon>
        <taxon>Dongiaceae</taxon>
        <taxon>Dongia</taxon>
    </lineage>
</organism>
<reference evidence="2 3" key="1">
    <citation type="submission" date="2019-03" db="EMBL/GenBank/DDBJ databases">
        <title>Genomic Encyclopedia of Type Strains, Phase III (KMG-III): the genomes of soil and plant-associated and newly described type strains.</title>
        <authorList>
            <person name="Whitman W."/>
        </authorList>
    </citation>
    <scope>NUCLEOTIDE SEQUENCE [LARGE SCALE GENOMIC DNA]</scope>
    <source>
        <strain evidence="2 3">CGMCC 1.7660</strain>
    </source>
</reference>
<proteinExistence type="predicted"/>
<evidence type="ECO:0000313" key="2">
    <source>
        <dbReference type="EMBL" id="TDQ82088.1"/>
    </source>
</evidence>
<dbReference type="RefSeq" id="WP_133613400.1">
    <property type="nucleotide sequence ID" value="NZ_SNYW01000008.1"/>
</dbReference>